<comment type="similarity">
    <text evidence="1">Belongs to the bacterial ribosomal protein bL9 family.</text>
</comment>
<evidence type="ECO:0000259" key="8">
    <source>
        <dbReference type="PROSITE" id="PS00651"/>
    </source>
</evidence>
<organism evidence="9">
    <name type="scientific">Pelagomonas calceolata</name>
    <dbReference type="NCBI Taxonomy" id="35677"/>
    <lineage>
        <taxon>Eukaryota</taxon>
        <taxon>Sar</taxon>
        <taxon>Stramenopiles</taxon>
        <taxon>Ochrophyta</taxon>
        <taxon>Pelagophyceae</taxon>
        <taxon>Pelagomonadales</taxon>
        <taxon>Pelagomonadaceae</taxon>
        <taxon>Pelagomonas</taxon>
    </lineage>
</organism>
<dbReference type="SUPFAM" id="SSF55658">
    <property type="entry name" value="L9 N-domain-like"/>
    <property type="match status" value="1"/>
</dbReference>
<evidence type="ECO:0000313" key="9">
    <source>
        <dbReference type="EMBL" id="CAE0702730.1"/>
    </source>
</evidence>
<keyword evidence="2" id="KW-0699">rRNA-binding</keyword>
<evidence type="ECO:0000313" key="11">
    <source>
        <dbReference type="Proteomes" id="UP000789595"/>
    </source>
</evidence>
<dbReference type="InterPro" id="IPR020070">
    <property type="entry name" value="Ribosomal_bL9_N"/>
</dbReference>
<evidence type="ECO:0000313" key="10">
    <source>
        <dbReference type="EMBL" id="CAH0377336.1"/>
    </source>
</evidence>
<keyword evidence="11" id="KW-1185">Reference proteome</keyword>
<dbReference type="InterPro" id="IPR020594">
    <property type="entry name" value="Ribosomal_bL9_bac/chp"/>
</dbReference>
<protein>
    <recommendedName>
        <fullName evidence="6">50S ribosomal protein L9, chloroplastic</fullName>
    </recommendedName>
</protein>
<proteinExistence type="inferred from homology"/>
<feature type="signal peptide" evidence="7">
    <location>
        <begin position="1"/>
        <end position="18"/>
    </location>
</feature>
<dbReference type="Pfam" id="PF01281">
    <property type="entry name" value="Ribosomal_L9_N"/>
    <property type="match status" value="1"/>
</dbReference>
<gene>
    <name evidence="9" type="ORF">PCAL00307_LOCUS18175</name>
    <name evidence="10" type="ORF">PECAL_5P18980</name>
</gene>
<dbReference type="Pfam" id="PF03948">
    <property type="entry name" value="Ribosomal_L9_C"/>
    <property type="match status" value="1"/>
</dbReference>
<dbReference type="GO" id="GO:0019843">
    <property type="term" value="F:rRNA binding"/>
    <property type="evidence" value="ECO:0007669"/>
    <property type="project" value="UniProtKB-KW"/>
</dbReference>
<evidence type="ECO:0000256" key="1">
    <source>
        <dbReference type="ARBA" id="ARBA00010605"/>
    </source>
</evidence>
<reference evidence="10" key="2">
    <citation type="submission" date="2021-11" db="EMBL/GenBank/DDBJ databases">
        <authorList>
            <consortium name="Genoscope - CEA"/>
            <person name="William W."/>
        </authorList>
    </citation>
    <scope>NUCLEOTIDE SEQUENCE</scope>
</reference>
<dbReference type="GO" id="GO:0006412">
    <property type="term" value="P:translation"/>
    <property type="evidence" value="ECO:0007669"/>
    <property type="project" value="InterPro"/>
</dbReference>
<dbReference type="InterPro" id="IPR000244">
    <property type="entry name" value="Ribosomal_bL9"/>
</dbReference>
<evidence type="ECO:0000256" key="6">
    <source>
        <dbReference type="ARBA" id="ARBA00035427"/>
    </source>
</evidence>
<dbReference type="PANTHER" id="PTHR21368">
    <property type="entry name" value="50S RIBOSOMAL PROTEIN L9"/>
    <property type="match status" value="1"/>
</dbReference>
<reference evidence="9" key="1">
    <citation type="submission" date="2021-01" db="EMBL/GenBank/DDBJ databases">
        <authorList>
            <person name="Corre E."/>
            <person name="Pelletier E."/>
            <person name="Niang G."/>
            <person name="Scheremetjew M."/>
            <person name="Finn R."/>
            <person name="Kale V."/>
            <person name="Holt S."/>
            <person name="Cochrane G."/>
            <person name="Meng A."/>
            <person name="Brown T."/>
            <person name="Cohen L."/>
        </authorList>
    </citation>
    <scope>NUCLEOTIDE SEQUENCE</scope>
    <source>
        <strain evidence="9">CCMP1756</strain>
    </source>
</reference>
<dbReference type="InterPro" id="IPR009027">
    <property type="entry name" value="Ribosomal_bL9/RNase_H1_N"/>
</dbReference>
<evidence type="ECO:0000256" key="4">
    <source>
        <dbReference type="ARBA" id="ARBA00022980"/>
    </source>
</evidence>
<feature type="domain" description="Ribosomal protein L9" evidence="8">
    <location>
        <begin position="62"/>
        <end position="89"/>
    </location>
</feature>
<keyword evidence="5" id="KW-0687">Ribonucleoprotein</keyword>
<dbReference type="PROSITE" id="PS00651">
    <property type="entry name" value="RIBOSOMAL_L9"/>
    <property type="match status" value="1"/>
</dbReference>
<keyword evidence="4" id="KW-0689">Ribosomal protein</keyword>
<keyword evidence="7" id="KW-0732">Signal</keyword>
<name>A0A7S4A3X4_9STRA</name>
<dbReference type="OrthoDB" id="5555409at2759"/>
<dbReference type="GO" id="GO:0003735">
    <property type="term" value="F:structural constituent of ribosome"/>
    <property type="evidence" value="ECO:0007669"/>
    <property type="project" value="InterPro"/>
</dbReference>
<dbReference type="GO" id="GO:0005840">
    <property type="term" value="C:ribosome"/>
    <property type="evidence" value="ECO:0007669"/>
    <property type="project" value="UniProtKB-KW"/>
</dbReference>
<feature type="chain" id="PRO_5035681217" description="50S ribosomal protein L9, chloroplastic" evidence="7">
    <location>
        <begin position="19"/>
        <end position="191"/>
    </location>
</feature>
<dbReference type="InterPro" id="IPR020069">
    <property type="entry name" value="Ribosomal_bL9_C"/>
</dbReference>
<evidence type="ECO:0000256" key="3">
    <source>
        <dbReference type="ARBA" id="ARBA00022884"/>
    </source>
</evidence>
<dbReference type="EMBL" id="CAKKNE010000005">
    <property type="protein sequence ID" value="CAH0377336.1"/>
    <property type="molecule type" value="Genomic_DNA"/>
</dbReference>
<dbReference type="InterPro" id="IPR036935">
    <property type="entry name" value="Ribosomal_bL9_N_sf"/>
</dbReference>
<dbReference type="Proteomes" id="UP000789595">
    <property type="component" value="Unassembled WGS sequence"/>
</dbReference>
<evidence type="ECO:0000256" key="5">
    <source>
        <dbReference type="ARBA" id="ARBA00023274"/>
    </source>
</evidence>
<dbReference type="Gene3D" id="3.40.5.10">
    <property type="entry name" value="Ribosomal protein L9, N-terminal domain"/>
    <property type="match status" value="1"/>
</dbReference>
<keyword evidence="3" id="KW-0694">RNA-binding</keyword>
<dbReference type="EMBL" id="HBIW01021077">
    <property type="protein sequence ID" value="CAE0702730.1"/>
    <property type="molecule type" value="Transcribed_RNA"/>
</dbReference>
<dbReference type="GO" id="GO:1990904">
    <property type="term" value="C:ribonucleoprotein complex"/>
    <property type="evidence" value="ECO:0007669"/>
    <property type="project" value="UniProtKB-KW"/>
</dbReference>
<dbReference type="AlphaFoldDB" id="A0A7S4A3X4"/>
<sequence length="191" mass="19898">MVRLSLAAGLAGLAGVAGFQRQAPQRPTTVLQYKKTAKEMRAKYPEGGKVPYVLTKDAPPHGVAGDVLKVNRGFANNYLAPQGLGEPASAEQIAAFEVKLAERAAAEAAAFDAAAAQAQQLMAKGDVSISRAAGEDGGVEAVSAQDVQQVLGLDSSAKVTLPKMDGFGDYTVTVQLHKQVKVELPLKLVEA</sequence>
<dbReference type="NCBIfam" id="TIGR00158">
    <property type="entry name" value="L9"/>
    <property type="match status" value="1"/>
</dbReference>
<accession>A0A7S4A3X4</accession>
<evidence type="ECO:0000256" key="7">
    <source>
        <dbReference type="SAM" id="SignalP"/>
    </source>
</evidence>
<evidence type="ECO:0000256" key="2">
    <source>
        <dbReference type="ARBA" id="ARBA00022730"/>
    </source>
</evidence>